<name>A0A1G6ZQ24_9PROT</name>
<feature type="chain" id="PRO_5010270617" description="Lipoprotein" evidence="1">
    <location>
        <begin position="34"/>
        <end position="678"/>
    </location>
</feature>
<dbReference type="OrthoDB" id="4494749at2"/>
<proteinExistence type="predicted"/>
<sequence length="678" mass="74659">MTRVKRVLFVWRARLLAMALVVAWTPVGFSSDAAEDILHFAVTEGKIYNEFYRSGPVAAHTVLRSGRRPRLIVAFPAGNSGVSLWFDTTEEQVAWQALEDLTPLSINSPSGPLNGIEATVSVRADTLVVRKVVQGNIRTIRTYMHESVVDNRIQVSRTSGVDTVRWSRVRLDGSGGYQMGLTMLSGKIAEVEGKLRLDAGTDGMIRFRMQALTGDTPLTPIPMQDLLTDEAALDRLSRNILAFLTYEEKMLAGSWRFNTYFGRDTLLSAALLMPVLKPKAFEAAATSVLSRLAADGQVAHEEDIAEFAVLRQLDRGNEAVARPIYDYAMVDEDFMLTPVLARYLSMGEKEHAHLKALLAQQATMDETYADLLMRNVRYVLKCAQPFAQDPVFHTLIEIEEGSRVGDWRDSQEGLANGRYSYSVNAVLVPAALEAITQLVEAGVVKNEGLARNAAAMAEVWTREAPSLFEAALPLDVAQRRVDDYADVLGVPTVAVQPDADDMVHFPALALAADGTPIRVMQSDPAFLLFFSEPSAARLDMIMQQTRQAFPAGLMTPVGMLVSNPVYAAADVQAIFTRGHYHGPVVWPWQQAMMAAGLDRQISREDLPQATKARLAAFRDALWAAIGNGHDVKTAELWSWEYTDGAYKAVPYGQGLQHLTESNAAQLWSTVYLAISPPE</sequence>
<dbReference type="InterPro" id="IPR008928">
    <property type="entry name" value="6-hairpin_glycosidase_sf"/>
</dbReference>
<dbReference type="STRING" id="637679.GCA_001550055_01983"/>
<evidence type="ECO:0008006" key="4">
    <source>
        <dbReference type="Google" id="ProtNLM"/>
    </source>
</evidence>
<reference evidence="2 3" key="1">
    <citation type="submission" date="2016-10" db="EMBL/GenBank/DDBJ databases">
        <authorList>
            <person name="de Groot N.N."/>
        </authorList>
    </citation>
    <scope>NUCLEOTIDE SEQUENCE [LARGE SCALE GENOMIC DNA]</scope>
    <source>
        <strain evidence="2 3">CGMCC 1.9109</strain>
    </source>
</reference>
<keyword evidence="3" id="KW-1185">Reference proteome</keyword>
<protein>
    <recommendedName>
        <fullName evidence="4">Lipoprotein</fullName>
    </recommendedName>
</protein>
<dbReference type="GO" id="GO:0005975">
    <property type="term" value="P:carbohydrate metabolic process"/>
    <property type="evidence" value="ECO:0007669"/>
    <property type="project" value="InterPro"/>
</dbReference>
<dbReference type="RefSeq" id="WP_139167552.1">
    <property type="nucleotide sequence ID" value="NZ_FNAK01000004.1"/>
</dbReference>
<dbReference type="AlphaFoldDB" id="A0A1G6ZQ24"/>
<dbReference type="EMBL" id="FNAK01000004">
    <property type="protein sequence ID" value="SDE03666.1"/>
    <property type="molecule type" value="Genomic_DNA"/>
</dbReference>
<evidence type="ECO:0000313" key="3">
    <source>
        <dbReference type="Proteomes" id="UP000183685"/>
    </source>
</evidence>
<gene>
    <name evidence="2" type="ORF">SAMN04488071_1872</name>
</gene>
<evidence type="ECO:0000313" key="2">
    <source>
        <dbReference type="EMBL" id="SDE03666.1"/>
    </source>
</evidence>
<evidence type="ECO:0000256" key="1">
    <source>
        <dbReference type="SAM" id="SignalP"/>
    </source>
</evidence>
<accession>A0A1G6ZQ24</accession>
<dbReference type="Proteomes" id="UP000183685">
    <property type="component" value="Unassembled WGS sequence"/>
</dbReference>
<keyword evidence="1" id="KW-0732">Signal</keyword>
<dbReference type="SUPFAM" id="SSF48208">
    <property type="entry name" value="Six-hairpin glycosidases"/>
    <property type="match status" value="1"/>
</dbReference>
<feature type="signal peptide" evidence="1">
    <location>
        <begin position="1"/>
        <end position="33"/>
    </location>
</feature>
<organism evidence="2 3">
    <name type="scientific">Kordiimonas lacus</name>
    <dbReference type="NCBI Taxonomy" id="637679"/>
    <lineage>
        <taxon>Bacteria</taxon>
        <taxon>Pseudomonadati</taxon>
        <taxon>Pseudomonadota</taxon>
        <taxon>Alphaproteobacteria</taxon>
        <taxon>Kordiimonadales</taxon>
        <taxon>Kordiimonadaceae</taxon>
        <taxon>Kordiimonas</taxon>
    </lineage>
</organism>